<dbReference type="HOGENOM" id="CLU_1147895_0_0_1"/>
<keyword evidence="3" id="KW-1185">Reference proteome</keyword>
<evidence type="ECO:0000256" key="1">
    <source>
        <dbReference type="SAM" id="MobiDB-lite"/>
    </source>
</evidence>
<feature type="compositionally biased region" description="Pro residues" evidence="1">
    <location>
        <begin position="24"/>
        <end position="35"/>
    </location>
</feature>
<proteinExistence type="predicted"/>
<evidence type="ECO:0000313" key="3">
    <source>
        <dbReference type="Proteomes" id="UP000054248"/>
    </source>
</evidence>
<name>A0A0C3LUL0_9AGAM</name>
<dbReference type="EMBL" id="KN823048">
    <property type="protein sequence ID" value="KIO25097.1"/>
    <property type="molecule type" value="Genomic_DNA"/>
</dbReference>
<protein>
    <submittedName>
        <fullName evidence="2">Uncharacterized protein</fullName>
    </submittedName>
</protein>
<reference evidence="3" key="2">
    <citation type="submission" date="2015-01" db="EMBL/GenBank/DDBJ databases">
        <title>Evolutionary Origins and Diversification of the Mycorrhizal Mutualists.</title>
        <authorList>
            <consortium name="DOE Joint Genome Institute"/>
            <consortium name="Mycorrhizal Genomics Consortium"/>
            <person name="Kohler A."/>
            <person name="Kuo A."/>
            <person name="Nagy L.G."/>
            <person name="Floudas D."/>
            <person name="Copeland A."/>
            <person name="Barry K.W."/>
            <person name="Cichocki N."/>
            <person name="Veneault-Fourrey C."/>
            <person name="LaButti K."/>
            <person name="Lindquist E.A."/>
            <person name="Lipzen A."/>
            <person name="Lundell T."/>
            <person name="Morin E."/>
            <person name="Murat C."/>
            <person name="Riley R."/>
            <person name="Ohm R."/>
            <person name="Sun H."/>
            <person name="Tunlid A."/>
            <person name="Henrissat B."/>
            <person name="Grigoriev I.V."/>
            <person name="Hibbett D.S."/>
            <person name="Martin F."/>
        </authorList>
    </citation>
    <scope>NUCLEOTIDE SEQUENCE [LARGE SCALE GENOMIC DNA]</scope>
    <source>
        <strain evidence="3">MUT 4182</strain>
    </source>
</reference>
<feature type="region of interest" description="Disordered" evidence="1">
    <location>
        <begin position="1"/>
        <end position="150"/>
    </location>
</feature>
<evidence type="ECO:0000313" key="2">
    <source>
        <dbReference type="EMBL" id="KIO25097.1"/>
    </source>
</evidence>
<organism evidence="2 3">
    <name type="scientific">Tulasnella calospora MUT 4182</name>
    <dbReference type="NCBI Taxonomy" id="1051891"/>
    <lineage>
        <taxon>Eukaryota</taxon>
        <taxon>Fungi</taxon>
        <taxon>Dikarya</taxon>
        <taxon>Basidiomycota</taxon>
        <taxon>Agaricomycotina</taxon>
        <taxon>Agaricomycetes</taxon>
        <taxon>Cantharellales</taxon>
        <taxon>Tulasnellaceae</taxon>
        <taxon>Tulasnella</taxon>
    </lineage>
</organism>
<feature type="compositionally biased region" description="Basic and acidic residues" evidence="1">
    <location>
        <begin position="134"/>
        <end position="143"/>
    </location>
</feature>
<dbReference type="AlphaFoldDB" id="A0A0C3LUL0"/>
<accession>A0A0C3LUL0</accession>
<sequence>MAKIEQFWTRNGDEETPSALLPSTLPPPLNPPAPKTTPDVPPKKESPPTPPPKTLIEFPALSPTKQTQQEKTLQRKRTFAETAAKPAPTILEPPQGGSRPLRKAAENVTDYFDGKRRTTKPAPQRKQVVDQGGEENKSDHDESAPPPGAFPLKLMEAQISESEDDKADIDAALKATPIVESLAYVYGENDDFLSWKNAHQIGLRIALEKALSTATQPKDSPKGWREAMTSGNSEMQWNLGLG</sequence>
<reference evidence="2 3" key="1">
    <citation type="submission" date="2014-04" db="EMBL/GenBank/DDBJ databases">
        <authorList>
            <consortium name="DOE Joint Genome Institute"/>
            <person name="Kuo A."/>
            <person name="Girlanda M."/>
            <person name="Perotto S."/>
            <person name="Kohler A."/>
            <person name="Nagy L.G."/>
            <person name="Floudas D."/>
            <person name="Copeland A."/>
            <person name="Barry K.W."/>
            <person name="Cichocki N."/>
            <person name="Veneault-Fourrey C."/>
            <person name="LaButti K."/>
            <person name="Lindquist E.A."/>
            <person name="Lipzen A."/>
            <person name="Lundell T."/>
            <person name="Morin E."/>
            <person name="Murat C."/>
            <person name="Sun H."/>
            <person name="Tunlid A."/>
            <person name="Henrissat B."/>
            <person name="Grigoriev I.V."/>
            <person name="Hibbett D.S."/>
            <person name="Martin F."/>
            <person name="Nordberg H.P."/>
            <person name="Cantor M.N."/>
            <person name="Hua S.X."/>
        </authorList>
    </citation>
    <scope>NUCLEOTIDE SEQUENCE [LARGE SCALE GENOMIC DNA]</scope>
    <source>
        <strain evidence="2 3">MUT 4182</strain>
    </source>
</reference>
<feature type="region of interest" description="Disordered" evidence="1">
    <location>
        <begin position="213"/>
        <end position="242"/>
    </location>
</feature>
<dbReference type="Proteomes" id="UP000054248">
    <property type="component" value="Unassembled WGS sequence"/>
</dbReference>
<gene>
    <name evidence="2" type="ORF">M407DRAFT_25529</name>
</gene>